<dbReference type="RefSeq" id="WP_131464690.1">
    <property type="nucleotide sequence ID" value="NZ_SJJY01000006.1"/>
</dbReference>
<evidence type="ECO:0000313" key="4">
    <source>
        <dbReference type="EMBL" id="TCC20867.1"/>
    </source>
</evidence>
<feature type="domain" description="FAD-binding" evidence="3">
    <location>
        <begin position="4"/>
        <end position="366"/>
    </location>
</feature>
<gene>
    <name evidence="4" type="ORF">E0H58_26355</name>
</gene>
<organism evidence="4 5">
    <name type="scientific">Kribbella speibonae</name>
    <dbReference type="NCBI Taxonomy" id="1572660"/>
    <lineage>
        <taxon>Bacteria</taxon>
        <taxon>Bacillati</taxon>
        <taxon>Actinomycetota</taxon>
        <taxon>Actinomycetes</taxon>
        <taxon>Propionibacteriales</taxon>
        <taxon>Kribbellaceae</taxon>
        <taxon>Kribbella</taxon>
    </lineage>
</organism>
<name>A0ABY1ZZU7_9ACTN</name>
<dbReference type="InterPro" id="IPR050641">
    <property type="entry name" value="RIFMO-like"/>
</dbReference>
<dbReference type="PRINTS" id="PR00420">
    <property type="entry name" value="RNGMNOXGNASE"/>
</dbReference>
<evidence type="ECO:0000313" key="5">
    <source>
        <dbReference type="Proteomes" id="UP000292385"/>
    </source>
</evidence>
<dbReference type="Pfam" id="PF01494">
    <property type="entry name" value="FAD_binding_3"/>
    <property type="match status" value="1"/>
</dbReference>
<dbReference type="Pfam" id="PF21274">
    <property type="entry name" value="Rng_hyd_C"/>
    <property type="match status" value="1"/>
</dbReference>
<proteinExistence type="predicted"/>
<dbReference type="SUPFAM" id="SSF51905">
    <property type="entry name" value="FAD/NAD(P)-binding domain"/>
    <property type="match status" value="1"/>
</dbReference>
<dbReference type="EMBL" id="SJJY01000006">
    <property type="protein sequence ID" value="TCC20867.1"/>
    <property type="molecule type" value="Genomic_DNA"/>
</dbReference>
<keyword evidence="1" id="KW-0285">Flavoprotein</keyword>
<keyword evidence="5" id="KW-1185">Reference proteome</keyword>
<evidence type="ECO:0000256" key="1">
    <source>
        <dbReference type="ARBA" id="ARBA00022630"/>
    </source>
</evidence>
<sequence>MITTDVLIVGSGPAGGAASLFLSTYGVDNIVLTRYGWTANTPRAHITNQRTIELMRDVGIEDQVVDKGTAHDLMGQTAFCTSLAGEEIGRIRTWGTHPRRLADYTEASPCLPMDLPQTLFEPILVSTAAGRGARLRFNTEYESLEQDDDGVTATVRDRLSGTTYQIRAKYLIGADGGRSKVAQDIDLPMAGAMDIEGSMNIVFEADLSRYVAHRPSVLYWVLQPGAQIGGIGAGLVRMVRPWNEWLIVWGYDINQPAPVVDEAMATEIVHNLVGDDTIDVKLKSTSVWSVNHMYAEKISRDRVFCMGDAIHRHPPSNGLGSNTSIQDAYNLAWKLALVLKGQAAPELLRSYDAERAPIARQIVDRANKSRNQFGQIFRALGMTPDAPAGRTIESRKDDTPEGAAQREELRKAIELKDYEFNAHGVELGQRYRSSAVVDDGTPEPPYERDHELYYHPTTWPGARIPHCWLTRGSDTVSTLDVVGKGRFTLLTGIGGDAWVKAAQSVSEQLGVPIEPFVIGPGRELDDLYGDWARVREIPDEGCLLVRPDAHIAYRAFDQPDDPTETLRRAVGAVLGR</sequence>
<dbReference type="PANTHER" id="PTHR43004">
    <property type="entry name" value="TRK SYSTEM POTASSIUM UPTAKE PROTEIN"/>
    <property type="match status" value="1"/>
</dbReference>
<dbReference type="InterPro" id="IPR002938">
    <property type="entry name" value="FAD-bd"/>
</dbReference>
<comment type="caution">
    <text evidence="4">The sequence shown here is derived from an EMBL/GenBank/DDBJ whole genome shotgun (WGS) entry which is preliminary data.</text>
</comment>
<dbReference type="Gene3D" id="3.50.50.60">
    <property type="entry name" value="FAD/NAD(P)-binding domain"/>
    <property type="match status" value="1"/>
</dbReference>
<accession>A0ABY1ZZU7</accession>
<dbReference type="InterPro" id="IPR036188">
    <property type="entry name" value="FAD/NAD-bd_sf"/>
</dbReference>
<dbReference type="Gene3D" id="3.40.30.120">
    <property type="match status" value="1"/>
</dbReference>
<dbReference type="Gene3D" id="3.30.9.10">
    <property type="entry name" value="D-Amino Acid Oxidase, subunit A, domain 2"/>
    <property type="match status" value="1"/>
</dbReference>
<dbReference type="Proteomes" id="UP000292385">
    <property type="component" value="Unassembled WGS sequence"/>
</dbReference>
<evidence type="ECO:0000256" key="2">
    <source>
        <dbReference type="ARBA" id="ARBA00022827"/>
    </source>
</evidence>
<protein>
    <recommendedName>
        <fullName evidence="3">FAD-binding domain-containing protein</fullName>
    </recommendedName>
</protein>
<evidence type="ECO:0000259" key="3">
    <source>
        <dbReference type="Pfam" id="PF01494"/>
    </source>
</evidence>
<keyword evidence="2" id="KW-0274">FAD</keyword>
<reference evidence="4 5" key="1">
    <citation type="submission" date="2019-02" db="EMBL/GenBank/DDBJ databases">
        <title>Kribbella capetownensis sp. nov. and Kribbella speibonae sp. nov., isolated from soil.</title>
        <authorList>
            <person name="Curtis S.M."/>
            <person name="Norton I."/>
            <person name="Everest G.J."/>
            <person name="Meyers P.R."/>
        </authorList>
    </citation>
    <scope>NUCLEOTIDE SEQUENCE [LARGE SCALE GENOMIC DNA]</scope>
    <source>
        <strain evidence="4 5">SK5</strain>
    </source>
</reference>
<dbReference type="PANTHER" id="PTHR43004:SF8">
    <property type="entry name" value="FAD-BINDING DOMAIN-CONTAINING PROTEIN-RELATED"/>
    <property type="match status" value="1"/>
</dbReference>